<evidence type="ECO:0008006" key="3">
    <source>
        <dbReference type="Google" id="ProtNLM"/>
    </source>
</evidence>
<feature type="non-terminal residue" evidence="1">
    <location>
        <position position="1"/>
    </location>
</feature>
<evidence type="ECO:0000313" key="2">
    <source>
        <dbReference type="Proteomes" id="UP001529510"/>
    </source>
</evidence>
<feature type="non-terminal residue" evidence="1">
    <location>
        <position position="67"/>
    </location>
</feature>
<organism evidence="1 2">
    <name type="scientific">Cirrhinus mrigala</name>
    <name type="common">Mrigala</name>
    <dbReference type="NCBI Taxonomy" id="683832"/>
    <lineage>
        <taxon>Eukaryota</taxon>
        <taxon>Metazoa</taxon>
        <taxon>Chordata</taxon>
        <taxon>Craniata</taxon>
        <taxon>Vertebrata</taxon>
        <taxon>Euteleostomi</taxon>
        <taxon>Actinopterygii</taxon>
        <taxon>Neopterygii</taxon>
        <taxon>Teleostei</taxon>
        <taxon>Ostariophysi</taxon>
        <taxon>Cypriniformes</taxon>
        <taxon>Cyprinidae</taxon>
        <taxon>Labeoninae</taxon>
        <taxon>Labeonini</taxon>
        <taxon>Cirrhinus</taxon>
    </lineage>
</organism>
<accession>A0ABD0RV70</accession>
<name>A0ABD0RV70_CIRMR</name>
<protein>
    <recommendedName>
        <fullName evidence="3">Envelope glycoprotein</fullName>
    </recommendedName>
</protein>
<dbReference type="EMBL" id="JAMKFB020000002">
    <property type="protein sequence ID" value="KAL0201678.1"/>
    <property type="molecule type" value="Genomic_DNA"/>
</dbReference>
<sequence>APVLTVNTNQFSGTFCTVNFTCRAHELMINSRYQNKSCSTEEVTSNGINTLILDCSEESITCNHSNP</sequence>
<reference evidence="1 2" key="1">
    <citation type="submission" date="2024-05" db="EMBL/GenBank/DDBJ databases">
        <title>Genome sequencing and assembly of Indian major carp, Cirrhinus mrigala (Hamilton, 1822).</title>
        <authorList>
            <person name="Mohindra V."/>
            <person name="Chowdhury L.M."/>
            <person name="Lal K."/>
            <person name="Jena J.K."/>
        </authorList>
    </citation>
    <scope>NUCLEOTIDE SEQUENCE [LARGE SCALE GENOMIC DNA]</scope>
    <source>
        <strain evidence="1">CM1030</strain>
        <tissue evidence="1">Blood</tissue>
    </source>
</reference>
<dbReference type="AlphaFoldDB" id="A0ABD0RV70"/>
<evidence type="ECO:0000313" key="1">
    <source>
        <dbReference type="EMBL" id="KAL0201678.1"/>
    </source>
</evidence>
<keyword evidence="2" id="KW-1185">Reference proteome</keyword>
<comment type="caution">
    <text evidence="1">The sequence shown here is derived from an EMBL/GenBank/DDBJ whole genome shotgun (WGS) entry which is preliminary data.</text>
</comment>
<dbReference type="Proteomes" id="UP001529510">
    <property type="component" value="Unassembled WGS sequence"/>
</dbReference>
<proteinExistence type="predicted"/>
<gene>
    <name evidence="1" type="ORF">M9458_004865</name>
</gene>